<organism evidence="2">
    <name type="scientific">Tanacetum cinerariifolium</name>
    <name type="common">Dalmatian daisy</name>
    <name type="synonym">Chrysanthemum cinerariifolium</name>
    <dbReference type="NCBI Taxonomy" id="118510"/>
    <lineage>
        <taxon>Eukaryota</taxon>
        <taxon>Viridiplantae</taxon>
        <taxon>Streptophyta</taxon>
        <taxon>Embryophyta</taxon>
        <taxon>Tracheophyta</taxon>
        <taxon>Spermatophyta</taxon>
        <taxon>Magnoliopsida</taxon>
        <taxon>eudicotyledons</taxon>
        <taxon>Gunneridae</taxon>
        <taxon>Pentapetalae</taxon>
        <taxon>asterids</taxon>
        <taxon>campanulids</taxon>
        <taxon>Asterales</taxon>
        <taxon>Asteraceae</taxon>
        <taxon>Asteroideae</taxon>
        <taxon>Anthemideae</taxon>
        <taxon>Anthemidinae</taxon>
        <taxon>Tanacetum</taxon>
    </lineage>
</organism>
<accession>A0A699R838</accession>
<protein>
    <submittedName>
        <fullName evidence="2">Ribonuclease H-like domain-containing protein</fullName>
    </submittedName>
</protein>
<gene>
    <name evidence="2" type="ORF">Tci_853756</name>
</gene>
<reference evidence="2" key="1">
    <citation type="journal article" date="2019" name="Sci. Rep.">
        <title>Draft genome of Tanacetum cinerariifolium, the natural source of mosquito coil.</title>
        <authorList>
            <person name="Yamashiro T."/>
            <person name="Shiraishi A."/>
            <person name="Satake H."/>
            <person name="Nakayama K."/>
        </authorList>
    </citation>
    <scope>NUCLEOTIDE SEQUENCE</scope>
</reference>
<name>A0A699R838_TANCI</name>
<evidence type="ECO:0000259" key="1">
    <source>
        <dbReference type="Pfam" id="PF22936"/>
    </source>
</evidence>
<feature type="non-terminal residue" evidence="2">
    <location>
        <position position="1"/>
    </location>
</feature>
<dbReference type="InterPro" id="IPR054722">
    <property type="entry name" value="PolX-like_BBD"/>
</dbReference>
<comment type="caution">
    <text evidence="2">The sequence shown here is derived from an EMBL/GenBank/DDBJ whole genome shotgun (WGS) entry which is preliminary data.</text>
</comment>
<proteinExistence type="predicted"/>
<evidence type="ECO:0000313" key="2">
    <source>
        <dbReference type="EMBL" id="GFC81786.1"/>
    </source>
</evidence>
<feature type="domain" description="Retrovirus-related Pol polyprotein from transposon TNT 1-94-like beta-barrel" evidence="1">
    <location>
        <begin position="49"/>
        <end position="115"/>
    </location>
</feature>
<sequence length="115" mass="13080">LSSNKRSVFNKKVNTVRVNDSTARERAIVSGNMRREGNPHQKEYKEKVVTDSGCSRHITGNKFYLTDFKAFDGGFVSFGDEKSKSYGKGKIKTGKLDFDDVYFCKELKYNLFSVS</sequence>
<dbReference type="Pfam" id="PF22936">
    <property type="entry name" value="Pol_BBD"/>
    <property type="match status" value="1"/>
</dbReference>
<dbReference type="AlphaFoldDB" id="A0A699R838"/>
<dbReference type="EMBL" id="BKCJ011081243">
    <property type="protein sequence ID" value="GFC81786.1"/>
    <property type="molecule type" value="Genomic_DNA"/>
</dbReference>